<dbReference type="AlphaFoldDB" id="A0A9N9GE07"/>
<proteinExistence type="predicted"/>
<name>A0A9N9GE07_9GLOM</name>
<evidence type="ECO:0000313" key="1">
    <source>
        <dbReference type="EMBL" id="CAG8599671.1"/>
    </source>
</evidence>
<keyword evidence="2" id="KW-1185">Reference proteome</keyword>
<dbReference type="OrthoDB" id="270318at2759"/>
<dbReference type="EMBL" id="CAJVPI010001189">
    <property type="protein sequence ID" value="CAG8599671.1"/>
    <property type="molecule type" value="Genomic_DNA"/>
</dbReference>
<sequence>MASPDAALSTDGGSHCLDTLILELKVEIVLHLSNPTTLARCSHEWNNIVNSPFTKSKWLISRYGRTHALFHAVRMGKPFVNFDVVEWLFAQKAHISRYFIQRLVLGFGKCDRKLIDLKRKYNIGSSDPFSNTLIQDKTCSSWASNLSVDVFSRLLKEGYDRFGENNILVRGNDMEKFYYLSGGPLGITQAMFDIQKNMDEIETLIRIHKFAPFPTRHLPCDVSDGCADVLQLNIIARPILICPELVGVWKESGYHEVVTDVNDIVMRSALLILYPHEFEEWALPGLEQVVKKLSHLQSYGFKLTDKLIGDALILFEHRLNYVDIGETLIEAFAIVRKKLREDILIICLTELLCPERHIEQHVSLNFIINCMNKS</sequence>
<organism evidence="1 2">
    <name type="scientific">Paraglomus brasilianum</name>
    <dbReference type="NCBI Taxonomy" id="144538"/>
    <lineage>
        <taxon>Eukaryota</taxon>
        <taxon>Fungi</taxon>
        <taxon>Fungi incertae sedis</taxon>
        <taxon>Mucoromycota</taxon>
        <taxon>Glomeromycotina</taxon>
        <taxon>Glomeromycetes</taxon>
        <taxon>Paraglomerales</taxon>
        <taxon>Paraglomeraceae</taxon>
        <taxon>Paraglomus</taxon>
    </lineage>
</organism>
<protein>
    <submittedName>
        <fullName evidence="1">6666_t:CDS:1</fullName>
    </submittedName>
</protein>
<evidence type="ECO:0000313" key="2">
    <source>
        <dbReference type="Proteomes" id="UP000789739"/>
    </source>
</evidence>
<reference evidence="1" key="1">
    <citation type="submission" date="2021-06" db="EMBL/GenBank/DDBJ databases">
        <authorList>
            <person name="Kallberg Y."/>
            <person name="Tangrot J."/>
            <person name="Rosling A."/>
        </authorList>
    </citation>
    <scope>NUCLEOTIDE SEQUENCE</scope>
    <source>
        <strain evidence="1">BR232B</strain>
    </source>
</reference>
<dbReference type="Proteomes" id="UP000789739">
    <property type="component" value="Unassembled WGS sequence"/>
</dbReference>
<comment type="caution">
    <text evidence="1">The sequence shown here is derived from an EMBL/GenBank/DDBJ whole genome shotgun (WGS) entry which is preliminary data.</text>
</comment>
<accession>A0A9N9GE07</accession>
<gene>
    <name evidence="1" type="ORF">PBRASI_LOCUS7569</name>
</gene>